<sequence length="69" mass="8001">MSSRVGLLRSVLEILYKVMEGCDRQQIVVEWHHSRFQTVKTFPSGSFQSDASYFEIGEKNLYRLSTAEN</sequence>
<organism evidence="1 2">
    <name type="scientific">Trichinella zimbabwensis</name>
    <dbReference type="NCBI Taxonomy" id="268475"/>
    <lineage>
        <taxon>Eukaryota</taxon>
        <taxon>Metazoa</taxon>
        <taxon>Ecdysozoa</taxon>
        <taxon>Nematoda</taxon>
        <taxon>Enoplea</taxon>
        <taxon>Dorylaimia</taxon>
        <taxon>Trichinellida</taxon>
        <taxon>Trichinellidae</taxon>
        <taxon>Trichinella</taxon>
    </lineage>
</organism>
<gene>
    <name evidence="1" type="ORF">T11_17447</name>
</gene>
<dbReference type="Proteomes" id="UP000055024">
    <property type="component" value="Unassembled WGS sequence"/>
</dbReference>
<name>A0A0V1HQN9_9BILA</name>
<keyword evidence="2" id="KW-1185">Reference proteome</keyword>
<proteinExistence type="predicted"/>
<reference evidence="1 2" key="1">
    <citation type="submission" date="2015-01" db="EMBL/GenBank/DDBJ databases">
        <title>Evolution of Trichinella species and genotypes.</title>
        <authorList>
            <person name="Korhonen P.K."/>
            <person name="Edoardo P."/>
            <person name="Giuseppe L.R."/>
            <person name="Gasser R.B."/>
        </authorList>
    </citation>
    <scope>NUCLEOTIDE SEQUENCE [LARGE SCALE GENOMIC DNA]</scope>
    <source>
        <strain evidence="1">ISS1029</strain>
    </source>
</reference>
<protein>
    <submittedName>
        <fullName evidence="1">Uncharacterized protein</fullName>
    </submittedName>
</protein>
<dbReference type="EMBL" id="JYDP01000040">
    <property type="protein sequence ID" value="KRZ12450.1"/>
    <property type="molecule type" value="Genomic_DNA"/>
</dbReference>
<dbReference type="AlphaFoldDB" id="A0A0V1HQN9"/>
<dbReference type="OrthoDB" id="10377821at2759"/>
<accession>A0A0V1HQN9</accession>
<evidence type="ECO:0000313" key="1">
    <source>
        <dbReference type="EMBL" id="KRZ12450.1"/>
    </source>
</evidence>
<comment type="caution">
    <text evidence="1">The sequence shown here is derived from an EMBL/GenBank/DDBJ whole genome shotgun (WGS) entry which is preliminary data.</text>
</comment>
<evidence type="ECO:0000313" key="2">
    <source>
        <dbReference type="Proteomes" id="UP000055024"/>
    </source>
</evidence>